<reference evidence="7" key="1">
    <citation type="submission" date="2020-02" db="EMBL/GenBank/DDBJ databases">
        <authorList>
            <person name="Scholz U."/>
            <person name="Mascher M."/>
            <person name="Fiebig A."/>
        </authorList>
    </citation>
    <scope>NUCLEOTIDE SEQUENCE</scope>
</reference>
<dbReference type="Pfam" id="PF13920">
    <property type="entry name" value="zf-C3HC4_3"/>
    <property type="match status" value="1"/>
</dbReference>
<evidence type="ECO:0000259" key="6">
    <source>
        <dbReference type="PROSITE" id="PS50089"/>
    </source>
</evidence>
<sequence length="486" mass="52354">MGAQTSKEEQLYHQVTYGNVHGIERLRREGADLEFIDKEGKTPLIVACMRPDLLSVAKALIDLGADVNAYRPGSHAGTPLHHAAKRGLEQTVNLLLSRGANPSIANDDCQTPLDLARAKGHVSVVRAIENHISLFSGWLRELYGPGFLEVLVPQWTSRKIWVAVLPCDHRNPLNPSKFELAVYPDPQTAHPKTIIQLWKAKIEAPNFKQADPVLVIIENSSRARFKFLAERAGDKQQFSLFYDACRGIFQAIFLHQQPMPMPLVAPVLPSHAAASPSVSEDMELAMAINASIQTAIAEGIPPLSDVQPLPQLPNTNGWGSQDVASSSSSTVANGWVTEPANEEYNGWGAPRPAPSTKPVRAQEYQHSTPAVAPSAQEAPALSLPSAPPMGETTLDEGHVQYPSIDASPVDLKLPLVGGKPGLGEEKEGSDDSGSCVICLDAPVEGACIPCGHMAGCMSCLNEIKGKDWGCPVCRAHIDQVIKLYAV</sequence>
<keyword evidence="4" id="KW-0862">Zinc</keyword>
<dbReference type="InterPro" id="IPR013083">
    <property type="entry name" value="Znf_RING/FYVE/PHD"/>
</dbReference>
<feature type="repeat" description="ANK" evidence="3">
    <location>
        <begin position="39"/>
        <end position="72"/>
    </location>
</feature>
<dbReference type="Pfam" id="PF13857">
    <property type="entry name" value="Ank_5"/>
    <property type="match status" value="1"/>
</dbReference>
<feature type="region of interest" description="Disordered" evidence="5">
    <location>
        <begin position="306"/>
        <end position="328"/>
    </location>
</feature>
<name>A0A7I8KMQ3_SPIIN</name>
<evidence type="ECO:0000313" key="8">
    <source>
        <dbReference type="Proteomes" id="UP000663760"/>
    </source>
</evidence>
<gene>
    <name evidence="7" type="ORF">SI8410_07009551</name>
</gene>
<dbReference type="EMBL" id="LR746270">
    <property type="protein sequence ID" value="CAA7398881.1"/>
    <property type="molecule type" value="Genomic_DNA"/>
</dbReference>
<dbReference type="InterPro" id="IPR050889">
    <property type="entry name" value="Dendritic_Spine_Reg/Scaffold"/>
</dbReference>
<keyword evidence="1" id="KW-0677">Repeat</keyword>
<dbReference type="PANTHER" id="PTHR24166:SF45">
    <property type="entry name" value="E3 UBIQUITIN-PROTEIN LIGASE XBAT35"/>
    <property type="match status" value="1"/>
</dbReference>
<evidence type="ECO:0000256" key="3">
    <source>
        <dbReference type="PROSITE-ProRule" id="PRU00023"/>
    </source>
</evidence>
<dbReference type="Gene3D" id="1.25.40.20">
    <property type="entry name" value="Ankyrin repeat-containing domain"/>
    <property type="match status" value="2"/>
</dbReference>
<dbReference type="PANTHER" id="PTHR24166">
    <property type="entry name" value="ROLLING PEBBLES, ISOFORM B"/>
    <property type="match status" value="1"/>
</dbReference>
<dbReference type="AlphaFoldDB" id="A0A7I8KMQ3"/>
<evidence type="ECO:0000256" key="5">
    <source>
        <dbReference type="SAM" id="MobiDB-lite"/>
    </source>
</evidence>
<evidence type="ECO:0000256" key="1">
    <source>
        <dbReference type="ARBA" id="ARBA00022737"/>
    </source>
</evidence>
<organism evidence="7 8">
    <name type="scientific">Spirodela intermedia</name>
    <name type="common">Intermediate duckweed</name>
    <dbReference type="NCBI Taxonomy" id="51605"/>
    <lineage>
        <taxon>Eukaryota</taxon>
        <taxon>Viridiplantae</taxon>
        <taxon>Streptophyta</taxon>
        <taxon>Embryophyta</taxon>
        <taxon>Tracheophyta</taxon>
        <taxon>Spermatophyta</taxon>
        <taxon>Magnoliopsida</taxon>
        <taxon>Liliopsida</taxon>
        <taxon>Araceae</taxon>
        <taxon>Lemnoideae</taxon>
        <taxon>Spirodela</taxon>
    </lineage>
</organism>
<feature type="domain" description="RING-type" evidence="6">
    <location>
        <begin position="435"/>
        <end position="474"/>
    </location>
</feature>
<dbReference type="SUPFAM" id="SSF48403">
    <property type="entry name" value="Ankyrin repeat"/>
    <property type="match status" value="1"/>
</dbReference>
<keyword evidence="4" id="KW-0863">Zinc-finger</keyword>
<dbReference type="SUPFAM" id="SSF57850">
    <property type="entry name" value="RING/U-box"/>
    <property type="match status" value="1"/>
</dbReference>
<dbReference type="OrthoDB" id="1711136at2759"/>
<evidence type="ECO:0000256" key="2">
    <source>
        <dbReference type="ARBA" id="ARBA00023043"/>
    </source>
</evidence>
<evidence type="ECO:0000313" key="7">
    <source>
        <dbReference type="EMBL" id="CAA7398881.1"/>
    </source>
</evidence>
<feature type="repeat" description="ANK" evidence="3">
    <location>
        <begin position="75"/>
        <end position="107"/>
    </location>
</feature>
<dbReference type="InterPro" id="IPR001841">
    <property type="entry name" value="Znf_RING"/>
</dbReference>
<dbReference type="Gene3D" id="3.30.40.10">
    <property type="entry name" value="Zinc/RING finger domain, C3HC4 (zinc finger)"/>
    <property type="match status" value="1"/>
</dbReference>
<keyword evidence="2 3" id="KW-0040">ANK repeat</keyword>
<dbReference type="PROSITE" id="PS50088">
    <property type="entry name" value="ANK_REPEAT"/>
    <property type="match status" value="2"/>
</dbReference>
<dbReference type="Proteomes" id="UP000663760">
    <property type="component" value="Chromosome 7"/>
</dbReference>
<dbReference type="PROSITE" id="PS50089">
    <property type="entry name" value="ZF_RING_2"/>
    <property type="match status" value="1"/>
</dbReference>
<dbReference type="InterPro" id="IPR002110">
    <property type="entry name" value="Ankyrin_rpt"/>
</dbReference>
<accession>A0A7I8KMQ3</accession>
<evidence type="ECO:0000256" key="4">
    <source>
        <dbReference type="PROSITE-ProRule" id="PRU00175"/>
    </source>
</evidence>
<dbReference type="InterPro" id="IPR036770">
    <property type="entry name" value="Ankyrin_rpt-contain_sf"/>
</dbReference>
<feature type="region of interest" description="Disordered" evidence="5">
    <location>
        <begin position="365"/>
        <end position="390"/>
    </location>
</feature>
<dbReference type="CDD" id="cd23129">
    <property type="entry name" value="RING-HC_XBAT35-like"/>
    <property type="match status" value="1"/>
</dbReference>
<feature type="compositionally biased region" description="Low complexity" evidence="5">
    <location>
        <begin position="372"/>
        <end position="384"/>
    </location>
</feature>
<keyword evidence="4" id="KW-0479">Metal-binding</keyword>
<keyword evidence="8" id="KW-1185">Reference proteome</keyword>
<dbReference type="SMART" id="SM00184">
    <property type="entry name" value="RING"/>
    <property type="match status" value="1"/>
</dbReference>
<dbReference type="SMART" id="SM00248">
    <property type="entry name" value="ANK"/>
    <property type="match status" value="3"/>
</dbReference>
<dbReference type="GO" id="GO:0008270">
    <property type="term" value="F:zinc ion binding"/>
    <property type="evidence" value="ECO:0007669"/>
    <property type="project" value="UniProtKB-KW"/>
</dbReference>
<dbReference type="PROSITE" id="PS50297">
    <property type="entry name" value="ANK_REP_REGION"/>
    <property type="match status" value="2"/>
</dbReference>
<feature type="compositionally biased region" description="Polar residues" evidence="5">
    <location>
        <begin position="312"/>
        <end position="324"/>
    </location>
</feature>
<proteinExistence type="predicted"/>
<protein>
    <recommendedName>
        <fullName evidence="6">RING-type domain-containing protein</fullName>
    </recommendedName>
</protein>